<keyword evidence="2" id="KW-1185">Reference proteome</keyword>
<accession>A0A511JMS8</accession>
<dbReference type="AlphaFoldDB" id="A0A511JMS8"/>
<evidence type="ECO:0000313" key="2">
    <source>
        <dbReference type="Proteomes" id="UP000321049"/>
    </source>
</evidence>
<reference evidence="1 2" key="1">
    <citation type="submission" date="2019-07" db="EMBL/GenBank/DDBJ databases">
        <title>Whole genome shotgun sequence of Cellulomonas terrae NBRC 100819.</title>
        <authorList>
            <person name="Hosoyama A."/>
            <person name="Uohara A."/>
            <person name="Ohji S."/>
            <person name="Ichikawa N."/>
        </authorList>
    </citation>
    <scope>NUCLEOTIDE SEQUENCE [LARGE SCALE GENOMIC DNA]</scope>
    <source>
        <strain evidence="1 2">NBRC 100819</strain>
    </source>
</reference>
<sequence length="299" mass="33177">MLWILAVSAGEVFEDLPQAYVGQILADAVGSGTMRSVLMLRGRATRWLADDFPGWVEVAVTDVDGVVHRFTEKAAVIDADDRLHARAQYPVDIEVACRPHTRHVRRDEAINVVDLSPWGGGEVGSRYAVTRDLLSWRAPGVHSDLSVRARQATALVTFRRWREEVGLDAVDLASLEDHLWEWMTVGPETFRAWYESHPLAAMGEGEQLPRTVRDAVAGRGIGQDSIRDAVHALVAITYGGLFGGIESDWSLGELETVGRFTARHGVPLASADEFVDSLWIDDDWGRPDDALVARWRESR</sequence>
<proteinExistence type="predicted"/>
<gene>
    <name evidence="1" type="ORF">CTE05_28680</name>
</gene>
<protein>
    <submittedName>
        <fullName evidence="1">Uncharacterized protein</fullName>
    </submittedName>
</protein>
<name>A0A511JMS8_9CELL</name>
<dbReference type="EMBL" id="BJWH01000016">
    <property type="protein sequence ID" value="GEL99321.1"/>
    <property type="molecule type" value="Genomic_DNA"/>
</dbReference>
<organism evidence="1 2">
    <name type="scientific">Cellulomonas terrae</name>
    <dbReference type="NCBI Taxonomy" id="311234"/>
    <lineage>
        <taxon>Bacteria</taxon>
        <taxon>Bacillati</taxon>
        <taxon>Actinomycetota</taxon>
        <taxon>Actinomycetes</taxon>
        <taxon>Micrococcales</taxon>
        <taxon>Cellulomonadaceae</taxon>
        <taxon>Cellulomonas</taxon>
    </lineage>
</organism>
<dbReference type="Proteomes" id="UP000321049">
    <property type="component" value="Unassembled WGS sequence"/>
</dbReference>
<comment type="caution">
    <text evidence="1">The sequence shown here is derived from an EMBL/GenBank/DDBJ whole genome shotgun (WGS) entry which is preliminary data.</text>
</comment>
<evidence type="ECO:0000313" key="1">
    <source>
        <dbReference type="EMBL" id="GEL99321.1"/>
    </source>
</evidence>